<dbReference type="GO" id="GO:0005524">
    <property type="term" value="F:ATP binding"/>
    <property type="evidence" value="ECO:0007669"/>
    <property type="project" value="InterPro"/>
</dbReference>
<keyword evidence="4" id="KW-1185">Reference proteome</keyword>
<dbReference type="AlphaFoldDB" id="A0AAW1NHB2"/>
<sequence>MEQLRHIGAVIGSMKAMMIFKDDIQLNQKQCCFILDAFTLAFETISEEMRRNLKFEDNQTTWKGLEHPLKELHRISKEAEAYVRSCFEVKDFWAKALISCQNRDCVELHIYNLLSCVPGVLEAIESATELSSWSREYHREWNDPKLFEWKFGKKYLITMEMCNKIDAVWKEDRWCLIDKIREKKVPRKTKYSEQLVNLLLKNLESLDDKILPSSVLLGSKDYHVKRRFGAKGECKEISWLGETFVIRQIKGNNVEFLVPELSHLLSLSHPNILPLLCGFKDEEKDECFVITEMVNKDLVTYVKEFYNPKKNVSVSMLVVVDIMLQIARGMEYLHCKKIFHGDLNPSNIFVKTTGASPHGYVHAKVANFGLSSLNTNTNETLSCIWYAPEVLAAQEEFRRDGEIKENKYSEKSDVYSFGMICFELLSGKLPFDDAHLQGEKMSRNIRAGERPLFPSNCPKFMMSITKKCWHSDPNQRPTFSSICRVLRYIKRFLVMNPDDVGPQVDYWEIESALLKKFPSWSTGEALPVSEIPFQMFAYRVTERERCTSYESCSEGTSISGDEHAAITADDPFISVFNAKIATPDEKLVPGRRSLDMKPSRYSLDTKPIRYSATPKWRSLRPPQLTRYSRSLQSSPDNRISQPSPRKWRKSGHASDSEIS</sequence>
<dbReference type="Proteomes" id="UP001443914">
    <property type="component" value="Unassembled WGS sequence"/>
</dbReference>
<evidence type="ECO:0000313" key="3">
    <source>
        <dbReference type="EMBL" id="KAK9757855.1"/>
    </source>
</evidence>
<evidence type="ECO:0000259" key="2">
    <source>
        <dbReference type="PROSITE" id="PS50011"/>
    </source>
</evidence>
<accession>A0AAW1NHB2</accession>
<reference evidence="3" key="1">
    <citation type="submission" date="2024-03" db="EMBL/GenBank/DDBJ databases">
        <title>WGS assembly of Saponaria officinalis var. Norfolk2.</title>
        <authorList>
            <person name="Jenkins J."/>
            <person name="Shu S."/>
            <person name="Grimwood J."/>
            <person name="Barry K."/>
            <person name="Goodstein D."/>
            <person name="Schmutz J."/>
            <person name="Leebens-Mack J."/>
            <person name="Osbourn A."/>
        </authorList>
    </citation>
    <scope>NUCLEOTIDE SEQUENCE [LARGE SCALE GENOMIC DNA]</scope>
    <source>
        <strain evidence="3">JIC</strain>
    </source>
</reference>
<gene>
    <name evidence="3" type="ORF">RND81_01G190600</name>
</gene>
<dbReference type="EMBL" id="JBDFQZ010000001">
    <property type="protein sequence ID" value="KAK9757855.1"/>
    <property type="molecule type" value="Genomic_DNA"/>
</dbReference>
<dbReference type="PANTHER" id="PTHR44329">
    <property type="entry name" value="SERINE/THREONINE-PROTEIN KINASE TNNI3K-RELATED"/>
    <property type="match status" value="1"/>
</dbReference>
<protein>
    <recommendedName>
        <fullName evidence="2">Protein kinase domain-containing protein</fullName>
    </recommendedName>
</protein>
<dbReference type="InterPro" id="IPR051681">
    <property type="entry name" value="Ser/Thr_Kinases-Pseudokinases"/>
</dbReference>
<dbReference type="InterPro" id="IPR010632">
    <property type="entry name" value="DUF1221"/>
</dbReference>
<feature type="region of interest" description="Disordered" evidence="1">
    <location>
        <begin position="614"/>
        <end position="659"/>
    </location>
</feature>
<dbReference type="Pfam" id="PF07714">
    <property type="entry name" value="PK_Tyr_Ser-Thr"/>
    <property type="match status" value="1"/>
</dbReference>
<dbReference type="Gene3D" id="1.10.510.10">
    <property type="entry name" value="Transferase(Phosphotransferase) domain 1"/>
    <property type="match status" value="1"/>
</dbReference>
<evidence type="ECO:0000313" key="4">
    <source>
        <dbReference type="Proteomes" id="UP001443914"/>
    </source>
</evidence>
<evidence type="ECO:0000256" key="1">
    <source>
        <dbReference type="SAM" id="MobiDB-lite"/>
    </source>
</evidence>
<dbReference type="InterPro" id="IPR011009">
    <property type="entry name" value="Kinase-like_dom_sf"/>
</dbReference>
<dbReference type="FunFam" id="1.10.510.10:FF:000778">
    <property type="entry name" value="Kinase family protein"/>
    <property type="match status" value="1"/>
</dbReference>
<comment type="caution">
    <text evidence="3">The sequence shown here is derived from an EMBL/GenBank/DDBJ whole genome shotgun (WGS) entry which is preliminary data.</text>
</comment>
<dbReference type="InterPro" id="IPR001245">
    <property type="entry name" value="Ser-Thr/Tyr_kinase_cat_dom"/>
</dbReference>
<feature type="domain" description="Protein kinase" evidence="2">
    <location>
        <begin position="217"/>
        <end position="493"/>
    </location>
</feature>
<dbReference type="PANTHER" id="PTHR44329:SF260">
    <property type="entry name" value="PROTEIN KINASE DOMAIN-CONTAINING PROTEIN"/>
    <property type="match status" value="1"/>
</dbReference>
<proteinExistence type="predicted"/>
<dbReference type="GO" id="GO:0004674">
    <property type="term" value="F:protein serine/threonine kinase activity"/>
    <property type="evidence" value="ECO:0007669"/>
    <property type="project" value="TreeGrafter"/>
</dbReference>
<dbReference type="Pfam" id="PF06760">
    <property type="entry name" value="DUF1221"/>
    <property type="match status" value="1"/>
</dbReference>
<name>A0AAW1NHB2_SAPOF</name>
<dbReference type="PROSITE" id="PS50011">
    <property type="entry name" value="PROTEIN_KINASE_DOM"/>
    <property type="match status" value="1"/>
</dbReference>
<feature type="compositionally biased region" description="Polar residues" evidence="1">
    <location>
        <begin position="625"/>
        <end position="643"/>
    </location>
</feature>
<organism evidence="3 4">
    <name type="scientific">Saponaria officinalis</name>
    <name type="common">Common soapwort</name>
    <name type="synonym">Lychnis saponaria</name>
    <dbReference type="NCBI Taxonomy" id="3572"/>
    <lineage>
        <taxon>Eukaryota</taxon>
        <taxon>Viridiplantae</taxon>
        <taxon>Streptophyta</taxon>
        <taxon>Embryophyta</taxon>
        <taxon>Tracheophyta</taxon>
        <taxon>Spermatophyta</taxon>
        <taxon>Magnoliopsida</taxon>
        <taxon>eudicotyledons</taxon>
        <taxon>Gunneridae</taxon>
        <taxon>Pentapetalae</taxon>
        <taxon>Caryophyllales</taxon>
        <taxon>Caryophyllaceae</taxon>
        <taxon>Caryophylleae</taxon>
        <taxon>Saponaria</taxon>
    </lineage>
</organism>
<dbReference type="SUPFAM" id="SSF56112">
    <property type="entry name" value="Protein kinase-like (PK-like)"/>
    <property type="match status" value="1"/>
</dbReference>
<dbReference type="InterPro" id="IPR000719">
    <property type="entry name" value="Prot_kinase_dom"/>
</dbReference>